<keyword evidence="5" id="KW-0449">Lipoprotein</keyword>
<dbReference type="Gene3D" id="3.40.190.10">
    <property type="entry name" value="Periplasmic binding protein-like II"/>
    <property type="match status" value="2"/>
</dbReference>
<evidence type="ECO:0000256" key="4">
    <source>
        <dbReference type="ARBA" id="ARBA00023139"/>
    </source>
</evidence>
<comment type="caution">
    <text evidence="6">The sequence shown here is derived from an EMBL/GenBank/DDBJ whole genome shotgun (WGS) entry which is preliminary data.</text>
</comment>
<dbReference type="EMBL" id="JAGGLB010000026">
    <property type="protein sequence ID" value="MBP1994519.1"/>
    <property type="molecule type" value="Genomic_DNA"/>
</dbReference>
<gene>
    <name evidence="6" type="ORF">J2Z66_006158</name>
</gene>
<dbReference type="PANTHER" id="PTHR43649">
    <property type="entry name" value="ARABINOSE-BINDING PROTEIN-RELATED"/>
    <property type="match status" value="1"/>
</dbReference>
<dbReference type="PANTHER" id="PTHR43649:SF33">
    <property type="entry name" value="POLYGALACTURONAN_RHAMNOGALACTURONAN-BINDING PROTEIN YTCQ"/>
    <property type="match status" value="1"/>
</dbReference>
<dbReference type="Pfam" id="PF01547">
    <property type="entry name" value="SBP_bac_1"/>
    <property type="match status" value="1"/>
</dbReference>
<keyword evidence="2" id="KW-0732">Signal</keyword>
<proteinExistence type="predicted"/>
<keyword evidence="4" id="KW-0564">Palmitate</keyword>
<dbReference type="RefSeq" id="WP_209976364.1">
    <property type="nucleotide sequence ID" value="NZ_JAGGLB010000026.1"/>
</dbReference>
<protein>
    <submittedName>
        <fullName evidence="6">Raffinose/stachyose/melibiose transport system substrate-binding protein</fullName>
    </submittedName>
</protein>
<evidence type="ECO:0000256" key="5">
    <source>
        <dbReference type="ARBA" id="ARBA00023288"/>
    </source>
</evidence>
<evidence type="ECO:0000256" key="1">
    <source>
        <dbReference type="ARBA" id="ARBA00022475"/>
    </source>
</evidence>
<dbReference type="SUPFAM" id="SSF53850">
    <property type="entry name" value="Periplasmic binding protein-like II"/>
    <property type="match status" value="1"/>
</dbReference>
<sequence>MRFQRLQKLQRFQSFQSFNRSNRFKTIAVSMLLFVMIVVSACSNNGDGGSKASGNGGQEKGGSKEPVTITYMISQTSLKEVHKKMAEKIKQDENITVEFEVVPDVQYTNLLQTKIASGEVPDVVALNMPEHLQIFNIDNFEDLSSEPWVTRLNNPDQFKYMDGKFYGFPYAAPELALGAVYNKKVFADLSLSEPKTYSEFISALDTIKASGIDPIYMSNKELWTTQIAMLIYTNAALKDRAAATYTDLIENKKKFADVPEYKQAMEAVKQLVTGGYVNKNHVTATYDMAKEMVATEKAALMINGQFAINDIAAKWPNADIGFFPIPYEGADSVVTSNIFNSLAIMKNGKQVDKVKKWLDLWSQPEYQNLFNQENPGIPGVKDATPGEIHPAIQSINDNYLNKGKSSIQMNDYFNAMGNFGSGLLYPIYVEILMDRNIDEAIKDIDKGWQDLGKEKKLPGF</sequence>
<evidence type="ECO:0000256" key="2">
    <source>
        <dbReference type="ARBA" id="ARBA00022729"/>
    </source>
</evidence>
<reference evidence="6 7" key="1">
    <citation type="submission" date="2021-03" db="EMBL/GenBank/DDBJ databases">
        <title>Genomic Encyclopedia of Type Strains, Phase IV (KMG-IV): sequencing the most valuable type-strain genomes for metagenomic binning, comparative biology and taxonomic classification.</title>
        <authorList>
            <person name="Goeker M."/>
        </authorList>
    </citation>
    <scope>NUCLEOTIDE SEQUENCE [LARGE SCALE GENOMIC DNA]</scope>
    <source>
        <strain evidence="6 7">DSM 26048</strain>
    </source>
</reference>
<keyword evidence="3" id="KW-0472">Membrane</keyword>
<keyword evidence="7" id="KW-1185">Reference proteome</keyword>
<accession>A0ABS4J3U9</accession>
<keyword evidence="1" id="KW-1003">Cell membrane</keyword>
<dbReference type="InterPro" id="IPR050490">
    <property type="entry name" value="Bact_solute-bd_prot1"/>
</dbReference>
<evidence type="ECO:0000313" key="7">
    <source>
        <dbReference type="Proteomes" id="UP001519287"/>
    </source>
</evidence>
<organism evidence="6 7">
    <name type="scientific">Paenibacillus eucommiae</name>
    <dbReference type="NCBI Taxonomy" id="1355755"/>
    <lineage>
        <taxon>Bacteria</taxon>
        <taxon>Bacillati</taxon>
        <taxon>Bacillota</taxon>
        <taxon>Bacilli</taxon>
        <taxon>Bacillales</taxon>
        <taxon>Paenibacillaceae</taxon>
        <taxon>Paenibacillus</taxon>
    </lineage>
</organism>
<evidence type="ECO:0000256" key="3">
    <source>
        <dbReference type="ARBA" id="ARBA00023136"/>
    </source>
</evidence>
<evidence type="ECO:0000313" key="6">
    <source>
        <dbReference type="EMBL" id="MBP1994519.1"/>
    </source>
</evidence>
<dbReference type="InterPro" id="IPR006059">
    <property type="entry name" value="SBP"/>
</dbReference>
<dbReference type="Proteomes" id="UP001519287">
    <property type="component" value="Unassembled WGS sequence"/>
</dbReference>
<name>A0ABS4J3U9_9BACL</name>